<proteinExistence type="predicted"/>
<protein>
    <submittedName>
        <fullName evidence="4">Testis-expressed protein 9 isoform X2</fullName>
    </submittedName>
</protein>
<keyword evidence="1" id="KW-0175">Coiled coil</keyword>
<name>A0A6P9B2S8_PANGU</name>
<reference evidence="4" key="1">
    <citation type="submission" date="2025-08" db="UniProtKB">
        <authorList>
            <consortium name="RefSeq"/>
        </authorList>
    </citation>
    <scope>IDENTIFICATION</scope>
    <source>
        <tissue evidence="4">Blood</tissue>
    </source>
</reference>
<organism evidence="3 4">
    <name type="scientific">Pantherophis guttatus</name>
    <name type="common">Corn snake</name>
    <name type="synonym">Elaphe guttata</name>
    <dbReference type="NCBI Taxonomy" id="94885"/>
    <lineage>
        <taxon>Eukaryota</taxon>
        <taxon>Metazoa</taxon>
        <taxon>Chordata</taxon>
        <taxon>Craniata</taxon>
        <taxon>Vertebrata</taxon>
        <taxon>Euteleostomi</taxon>
        <taxon>Lepidosauria</taxon>
        <taxon>Squamata</taxon>
        <taxon>Bifurcata</taxon>
        <taxon>Unidentata</taxon>
        <taxon>Episquamata</taxon>
        <taxon>Toxicofera</taxon>
        <taxon>Serpentes</taxon>
        <taxon>Colubroidea</taxon>
        <taxon>Colubridae</taxon>
        <taxon>Colubrinae</taxon>
        <taxon>Pantherophis</taxon>
    </lineage>
</organism>
<feature type="compositionally biased region" description="Low complexity" evidence="2">
    <location>
        <begin position="12"/>
        <end position="21"/>
    </location>
</feature>
<keyword evidence="3" id="KW-1185">Reference proteome</keyword>
<dbReference type="SUPFAM" id="SSF57997">
    <property type="entry name" value="Tropomyosin"/>
    <property type="match status" value="1"/>
</dbReference>
<evidence type="ECO:0000256" key="2">
    <source>
        <dbReference type="SAM" id="MobiDB-lite"/>
    </source>
</evidence>
<feature type="region of interest" description="Disordered" evidence="2">
    <location>
        <begin position="1"/>
        <end position="21"/>
    </location>
</feature>
<gene>
    <name evidence="4" type="primary">TEX9</name>
</gene>
<dbReference type="OrthoDB" id="269872at2759"/>
<evidence type="ECO:0000256" key="1">
    <source>
        <dbReference type="SAM" id="Coils"/>
    </source>
</evidence>
<dbReference type="Proteomes" id="UP001652622">
    <property type="component" value="Unplaced"/>
</dbReference>
<evidence type="ECO:0000313" key="3">
    <source>
        <dbReference type="Proteomes" id="UP001652622"/>
    </source>
</evidence>
<dbReference type="PANTHER" id="PTHR23313:SF0">
    <property type="entry name" value="TESTIS-EXPRESSED PROTEIN 9"/>
    <property type="match status" value="1"/>
</dbReference>
<dbReference type="RefSeq" id="XP_034265248.1">
    <property type="nucleotide sequence ID" value="XM_034409357.2"/>
</dbReference>
<dbReference type="AlphaFoldDB" id="A0A6P9B2S8"/>
<feature type="coiled-coil region" evidence="1">
    <location>
        <begin position="181"/>
        <end position="338"/>
    </location>
</feature>
<dbReference type="PANTHER" id="PTHR23313">
    <property type="entry name" value="TSEC1-RELATED"/>
    <property type="match status" value="1"/>
</dbReference>
<feature type="region of interest" description="Disordered" evidence="2">
    <location>
        <begin position="57"/>
        <end position="134"/>
    </location>
</feature>
<dbReference type="CTD" id="374618"/>
<evidence type="ECO:0000313" key="4">
    <source>
        <dbReference type="RefSeq" id="XP_034265248.1"/>
    </source>
</evidence>
<dbReference type="GeneID" id="117660959"/>
<sequence length="378" mass="42511">MAAAGQPSGEQPARPRSAAPLLAREEEYRRLNAALEAKAAAVMRQAEELMRDRREALARPVSARGDALEEEEAAAAAKERDINSPEPPVPLAHNKLHKKKASTAPTIRSRPLTGRKGKRPLLGTKSRLQVDPSNTDVAAPGCSLTKLIGKIEGQLEEGNLPDLEDNLIPSTGCELGAEAQIRFLKAKLRVMQEELDAIGQECSKKDGENEHFSSRLKEVEEERGRLQRAASLHQSQAEKYKLLSEEAIRKSEGLQQKLSMLEKELENLKRAQKQVAATQSTTDIRLNRALEEAEKYKMELNKLKQSNKDVVNQEHKKLEELKIENKRLEKQKEELVAGFKKQLKLIDILKRQKMHIESAKMLSFTEEEFMKALEWGNP</sequence>
<accession>A0A6P9B2S8</accession>